<dbReference type="InterPro" id="IPR010323">
    <property type="entry name" value="DUF924"/>
</dbReference>
<evidence type="ECO:0000313" key="1">
    <source>
        <dbReference type="EMBL" id="PTM62019.1"/>
    </source>
</evidence>
<gene>
    <name evidence="1" type="ORF">C8P69_101696</name>
</gene>
<dbReference type="Proteomes" id="UP000241808">
    <property type="component" value="Unassembled WGS sequence"/>
</dbReference>
<dbReference type="Gene3D" id="1.25.40.10">
    <property type="entry name" value="Tetratricopeptide repeat domain"/>
    <property type="match status" value="1"/>
</dbReference>
<dbReference type="RefSeq" id="WP_108174576.1">
    <property type="nucleotide sequence ID" value="NZ_PZZL01000001.1"/>
</dbReference>
<dbReference type="Pfam" id="PF06041">
    <property type="entry name" value="DUF924"/>
    <property type="match status" value="1"/>
</dbReference>
<dbReference type="AlphaFoldDB" id="A0A2T4ZJ57"/>
<keyword evidence="2" id="KW-1185">Reference proteome</keyword>
<protein>
    <submittedName>
        <fullName evidence="1">Uncharacterized protein (DUF924 family)</fullName>
    </submittedName>
</protein>
<reference evidence="1 2" key="1">
    <citation type="submission" date="2018-04" db="EMBL/GenBank/DDBJ databases">
        <title>Genomic Encyclopedia of Archaeal and Bacterial Type Strains, Phase II (KMG-II): from individual species to whole genera.</title>
        <authorList>
            <person name="Goeker M."/>
        </authorList>
    </citation>
    <scope>NUCLEOTIDE SEQUENCE [LARGE SCALE GENOMIC DNA]</scope>
    <source>
        <strain evidence="1 2">DSM 25521</strain>
    </source>
</reference>
<dbReference type="SUPFAM" id="SSF48452">
    <property type="entry name" value="TPR-like"/>
    <property type="match status" value="1"/>
</dbReference>
<dbReference type="OrthoDB" id="7593450at2"/>
<evidence type="ECO:0000313" key="2">
    <source>
        <dbReference type="Proteomes" id="UP000241808"/>
    </source>
</evidence>
<dbReference type="InterPro" id="IPR011990">
    <property type="entry name" value="TPR-like_helical_dom_sf"/>
</dbReference>
<dbReference type="Gene3D" id="1.20.58.320">
    <property type="entry name" value="TPR-like"/>
    <property type="match status" value="1"/>
</dbReference>
<accession>A0A2T4ZJ57</accession>
<sequence length="184" mass="20024">MTGTTALPAAADVVTFWHAAGADAWFTKDEAFDARFRERFWEAHFAAARRELDGFMATAEGALALMILLDQFPRNAFRGTGHMYATDPLALSFARIADARGDAAHVDPALRVFLSLPYSHAEVLADQERAVELTRAIGGETHAHAIGHRDVIARFGRFPHRNAILGRTTTAEEQAFLDGGGFAG</sequence>
<comment type="caution">
    <text evidence="1">The sequence shown here is derived from an EMBL/GenBank/DDBJ whole genome shotgun (WGS) entry which is preliminary data.</text>
</comment>
<proteinExistence type="predicted"/>
<organism evidence="1 2">
    <name type="scientific">Phreatobacter oligotrophus</name>
    <dbReference type="NCBI Taxonomy" id="1122261"/>
    <lineage>
        <taxon>Bacteria</taxon>
        <taxon>Pseudomonadati</taxon>
        <taxon>Pseudomonadota</taxon>
        <taxon>Alphaproteobacteria</taxon>
        <taxon>Hyphomicrobiales</taxon>
        <taxon>Phreatobacteraceae</taxon>
        <taxon>Phreatobacter</taxon>
    </lineage>
</organism>
<name>A0A2T4ZJ57_9HYPH</name>
<dbReference type="EMBL" id="PZZL01000001">
    <property type="protein sequence ID" value="PTM62019.1"/>
    <property type="molecule type" value="Genomic_DNA"/>
</dbReference>